<name>A0A813UWX5_9BILA</name>
<evidence type="ECO:0000256" key="3">
    <source>
        <dbReference type="ARBA" id="ARBA00023136"/>
    </source>
</evidence>
<comment type="caution">
    <text evidence="6">The sequence shown here is derived from an EMBL/GenBank/DDBJ whole genome shotgun (WGS) entry which is preliminary data.</text>
</comment>
<organism evidence="6 7">
    <name type="scientific">Brachionus calyciflorus</name>
    <dbReference type="NCBI Taxonomy" id="104777"/>
    <lineage>
        <taxon>Eukaryota</taxon>
        <taxon>Metazoa</taxon>
        <taxon>Spiralia</taxon>
        <taxon>Gnathifera</taxon>
        <taxon>Rotifera</taxon>
        <taxon>Eurotatoria</taxon>
        <taxon>Monogononta</taxon>
        <taxon>Pseudotrocha</taxon>
        <taxon>Ploima</taxon>
        <taxon>Brachionidae</taxon>
        <taxon>Brachionus</taxon>
    </lineage>
</organism>
<accession>A0A813UWX5</accession>
<keyword evidence="2" id="KW-0378">Hydrolase</keyword>
<dbReference type="AlphaFoldDB" id="A0A813UWX5"/>
<protein>
    <recommendedName>
        <fullName evidence="5">SAC domain-containing protein</fullName>
    </recommendedName>
</protein>
<dbReference type="Proteomes" id="UP000663879">
    <property type="component" value="Unassembled WGS sequence"/>
</dbReference>
<evidence type="ECO:0000256" key="1">
    <source>
        <dbReference type="ARBA" id="ARBA00004308"/>
    </source>
</evidence>
<feature type="region of interest" description="Disordered" evidence="4">
    <location>
        <begin position="710"/>
        <end position="730"/>
    </location>
</feature>
<proteinExistence type="predicted"/>
<gene>
    <name evidence="6" type="ORF">OXX778_LOCUS7887</name>
</gene>
<dbReference type="Pfam" id="PF02383">
    <property type="entry name" value="Syja_N"/>
    <property type="match status" value="1"/>
</dbReference>
<dbReference type="PROSITE" id="PS50275">
    <property type="entry name" value="SAC"/>
    <property type="match status" value="1"/>
</dbReference>
<dbReference type="EMBL" id="CAJNOC010001041">
    <property type="protein sequence ID" value="CAF0829465.1"/>
    <property type="molecule type" value="Genomic_DNA"/>
</dbReference>
<dbReference type="PANTHER" id="PTHR45738:SF5">
    <property type="entry name" value="POLYPHOSPHOINOSITIDE PHOSPHATASE"/>
    <property type="match status" value="1"/>
</dbReference>
<dbReference type="PANTHER" id="PTHR45738">
    <property type="entry name" value="POLYPHOSPHOINOSITIDE PHOSPHATASE"/>
    <property type="match status" value="1"/>
</dbReference>
<feature type="domain" description="SAC" evidence="5">
    <location>
        <begin position="164"/>
        <end position="527"/>
    </location>
</feature>
<dbReference type="GO" id="GO:0046856">
    <property type="term" value="P:phosphatidylinositol dephosphorylation"/>
    <property type="evidence" value="ECO:0007669"/>
    <property type="project" value="InterPro"/>
</dbReference>
<dbReference type="GO" id="GO:0043813">
    <property type="term" value="F:phosphatidylinositol-3,5-bisphosphate 5-phosphatase activity"/>
    <property type="evidence" value="ECO:0007669"/>
    <property type="project" value="InterPro"/>
</dbReference>
<keyword evidence="3" id="KW-0472">Membrane</keyword>
<feature type="compositionally biased region" description="Polar residues" evidence="4">
    <location>
        <begin position="710"/>
        <end position="719"/>
    </location>
</feature>
<dbReference type="InterPro" id="IPR002013">
    <property type="entry name" value="SAC_dom"/>
</dbReference>
<evidence type="ECO:0000259" key="5">
    <source>
        <dbReference type="PROSITE" id="PS50275"/>
    </source>
</evidence>
<dbReference type="OrthoDB" id="405996at2759"/>
<evidence type="ECO:0000256" key="2">
    <source>
        <dbReference type="ARBA" id="ARBA00022801"/>
    </source>
</evidence>
<evidence type="ECO:0000313" key="7">
    <source>
        <dbReference type="Proteomes" id="UP000663879"/>
    </source>
</evidence>
<reference evidence="6" key="1">
    <citation type="submission" date="2021-02" db="EMBL/GenBank/DDBJ databases">
        <authorList>
            <person name="Nowell W R."/>
        </authorList>
    </citation>
    <scope>NUCLEOTIDE SEQUENCE</scope>
    <source>
        <strain evidence="6">Ploen Becks lab</strain>
    </source>
</reference>
<evidence type="ECO:0000256" key="4">
    <source>
        <dbReference type="SAM" id="MobiDB-lite"/>
    </source>
</evidence>
<sequence>MSKGSQIKTYQLINLIQKLTVYETNHSFYIIGSNSSENLFKVIKIDRTCDPKILSYSEDMHEYDQYEINELISMINIDNQPGKTPVNGINNGIIRQFNAFVLLGFIKFLEGYYMVLVTKQLPVAVIGYHVIYTIEEASMIYIPYVEKTNQKEVNQDEQRYLKMFQAIDLRQNFYYSFTYDLTNTLQHNFAFIKQTENTSSTNPTSNSVKLIGGKNKPCSKFLWNEFLLQPILKKISYQWVVYLIHGYLSQSSINIYGCTVFVTLIARRSQKYAGTRFLKRGGTNEGYVANEVETEQIVHNGSVSSFQKGYFTSFVHTRGSIPCFWSQDPKAVPKPPINIDVVDPFATVAARHFRQLLSRFGAPVIILNLVKMREKKPQESILANEYKLSLDYLKQFLPHDNFIDYICLDMAKLNKTDKGNVMNRIYEIAENCILRTKFFKNFSDSKTSEKTHREYTLQNGTVRVNCVDCLDRTNTAMYVIGKCALAHQLHALGILSTPYLGQESLCERMLIDLYEKCGDAIAQQYAGSQLVHRVDTYGKNSIASQSRDMIHTISRYYSNAFADADKQNSINIFLGIFEPAMYNYNIWDLTTDCYLHDSYIMQPWKMSKKYIEWIDSKLFKCLPLPYELEFKSINDFKYVEQIKSELDPKISLFDDFYKPDELTAFHEIFYFNNLNTNRITNNIPSQGFTGNIMAILDPFKFKKKSITGLSKSQQNQTNESSLSLQTSSDDDLTDDSISFTPEFSLKQTNNVEKIKSSNRVVVKNRDLRIFEISDKSLDIYKKYAQDAQRDEITYQNNKASQVYRNFFLDEKFTNDPIKSISDKSMSVYLNHLNVGCYGGAAIKEPSDKNIKIYEAFLKEKESLKESSQYYDSEFGNFGSSDIAYNRVKFSLT</sequence>
<keyword evidence="7" id="KW-1185">Reference proteome</keyword>
<dbReference type="GO" id="GO:0012505">
    <property type="term" value="C:endomembrane system"/>
    <property type="evidence" value="ECO:0007669"/>
    <property type="project" value="UniProtKB-SubCell"/>
</dbReference>
<evidence type="ECO:0000313" key="6">
    <source>
        <dbReference type="EMBL" id="CAF0829465.1"/>
    </source>
</evidence>
<comment type="subcellular location">
    <subcellularLocation>
        <location evidence="1">Endomembrane system</location>
    </subcellularLocation>
</comment>
<dbReference type="InterPro" id="IPR043573">
    <property type="entry name" value="Fig4-like"/>
</dbReference>